<evidence type="ECO:0000313" key="1">
    <source>
        <dbReference type="EMBL" id="CAG2243871.1"/>
    </source>
</evidence>
<proteinExistence type="predicted"/>
<dbReference type="OrthoDB" id="6100746at2759"/>
<comment type="caution">
    <text evidence="1">The sequence shown here is derived from an EMBL/GenBank/DDBJ whole genome shotgun (WGS) entry which is preliminary data.</text>
</comment>
<dbReference type="EMBL" id="CAJPWZ010002718">
    <property type="protein sequence ID" value="CAG2243871.1"/>
    <property type="molecule type" value="Genomic_DNA"/>
</dbReference>
<protein>
    <recommendedName>
        <fullName evidence="3">Reverse transcriptase zinc-binding domain-containing protein</fullName>
    </recommendedName>
</protein>
<gene>
    <name evidence="1" type="ORF">MEDL_55944</name>
</gene>
<dbReference type="Proteomes" id="UP000683360">
    <property type="component" value="Unassembled WGS sequence"/>
</dbReference>
<reference evidence="1" key="1">
    <citation type="submission" date="2021-03" db="EMBL/GenBank/DDBJ databases">
        <authorList>
            <person name="Bekaert M."/>
        </authorList>
    </citation>
    <scope>NUCLEOTIDE SEQUENCE</scope>
</reference>
<evidence type="ECO:0000313" key="2">
    <source>
        <dbReference type="Proteomes" id="UP000683360"/>
    </source>
</evidence>
<evidence type="ECO:0008006" key="3">
    <source>
        <dbReference type="Google" id="ProtNLM"/>
    </source>
</evidence>
<organism evidence="1 2">
    <name type="scientific">Mytilus edulis</name>
    <name type="common">Blue mussel</name>
    <dbReference type="NCBI Taxonomy" id="6550"/>
    <lineage>
        <taxon>Eukaryota</taxon>
        <taxon>Metazoa</taxon>
        <taxon>Spiralia</taxon>
        <taxon>Lophotrochozoa</taxon>
        <taxon>Mollusca</taxon>
        <taxon>Bivalvia</taxon>
        <taxon>Autobranchia</taxon>
        <taxon>Pteriomorphia</taxon>
        <taxon>Mytilida</taxon>
        <taxon>Mytiloidea</taxon>
        <taxon>Mytilidae</taxon>
        <taxon>Mytilinae</taxon>
        <taxon>Mytilus</taxon>
    </lineage>
</organism>
<dbReference type="AlphaFoldDB" id="A0A8S3UJ25"/>
<keyword evidence="2" id="KW-1185">Reference proteome</keyword>
<accession>A0A8S3UJ25</accession>
<name>A0A8S3UJ25_MYTED</name>
<sequence length="179" mass="20928">MNSHFDKLDWEKNVRTSINSYWTSKLREDCNLKTTLNKLAFDIMEIGKTHNICDTISNSVKQVKQAVTKARMATGTYTLQIHKVKFNQSELDPTCPICRLEDETLLHVLTRCSAYNDIRKSQFQILKNLIISKIGQEKWKSQFINRQIICQLIIDCQCLVHAATMTYCQMTRNFFEQLK</sequence>